<dbReference type="RefSeq" id="WP_052358752.1">
    <property type="nucleotide sequence ID" value="NZ_CP006577.1"/>
</dbReference>
<dbReference type="Gene3D" id="2.60.40.1260">
    <property type="entry name" value="Lamin Tail domain"/>
    <property type="match status" value="1"/>
</dbReference>
<feature type="domain" description="LTD" evidence="1">
    <location>
        <begin position="47"/>
        <end position="160"/>
    </location>
</feature>
<reference evidence="2 3" key="1">
    <citation type="submission" date="2013-07" db="EMBL/GenBank/DDBJ databases">
        <title>Genome of Archaeoglobus fulgidus.</title>
        <authorList>
            <person name="Fiebig A."/>
            <person name="Birkeland N.-K."/>
        </authorList>
    </citation>
    <scope>NUCLEOTIDE SEQUENCE [LARGE SCALE GENOMIC DNA]</scope>
    <source>
        <strain evidence="2 3">DSM 8774</strain>
    </source>
</reference>
<protein>
    <submittedName>
        <fullName evidence="2">Intermediate filament tail domain protein</fullName>
    </submittedName>
</protein>
<dbReference type="Pfam" id="PF00932">
    <property type="entry name" value="LTD"/>
    <property type="match status" value="1"/>
</dbReference>
<sequence>MPEIYLTKDEFALLSYIESPLDALTRELAYRMLRQKIALLRIVEHRNTIYVVALQKGNLVVFEIQPPEEKDEDKKYIVIKNVGTTTVNLKDWKLKDEAGNAYVFPNFTLEPGQAVTLHTGSGVDNETDLYWCSNKPVWDNSGDMAYLLNPEGGVVDSYEW</sequence>
<proteinExistence type="predicted"/>
<dbReference type="InterPro" id="IPR001322">
    <property type="entry name" value="Lamin_tail_dom"/>
</dbReference>
<dbReference type="AlphaFoldDB" id="A0A075WLI4"/>
<dbReference type="GeneID" id="25399244"/>
<dbReference type="EMBL" id="CP006577">
    <property type="protein sequence ID" value="AIG98423.1"/>
    <property type="molecule type" value="Genomic_DNA"/>
</dbReference>
<organism evidence="2 3">
    <name type="scientific">Archaeoglobus fulgidus DSM 8774</name>
    <dbReference type="NCBI Taxonomy" id="1344584"/>
    <lineage>
        <taxon>Archaea</taxon>
        <taxon>Methanobacteriati</taxon>
        <taxon>Methanobacteriota</taxon>
        <taxon>Archaeoglobi</taxon>
        <taxon>Archaeoglobales</taxon>
        <taxon>Archaeoglobaceae</taxon>
        <taxon>Archaeoglobus</taxon>
    </lineage>
</organism>
<evidence type="ECO:0000313" key="3">
    <source>
        <dbReference type="Proteomes" id="UP000028501"/>
    </source>
</evidence>
<dbReference type="PROSITE" id="PS51841">
    <property type="entry name" value="LTD"/>
    <property type="match status" value="1"/>
</dbReference>
<dbReference type="InterPro" id="IPR036415">
    <property type="entry name" value="Lamin_tail_dom_sf"/>
</dbReference>
<dbReference type="KEGG" id="afg:AFULGI_00016640"/>
<dbReference type="SUPFAM" id="SSF74853">
    <property type="entry name" value="Lamin A/C globular tail domain"/>
    <property type="match status" value="1"/>
</dbReference>
<dbReference type="HOGENOM" id="CLU_1648213_0_0_2"/>
<accession>A0A075WLI4</accession>
<gene>
    <name evidence="2" type="ORF">AFULGI_00016640</name>
</gene>
<evidence type="ECO:0000313" key="2">
    <source>
        <dbReference type="EMBL" id="AIG98423.1"/>
    </source>
</evidence>
<name>A0A075WLI4_ARCFL</name>
<evidence type="ECO:0000259" key="1">
    <source>
        <dbReference type="PROSITE" id="PS51841"/>
    </source>
</evidence>
<dbReference type="Proteomes" id="UP000028501">
    <property type="component" value="Chromosome"/>
</dbReference>